<proteinExistence type="predicted"/>
<name>A0A0K1JFP8_9MICO</name>
<keyword evidence="4" id="KW-0812">Transmembrane</keyword>
<dbReference type="GO" id="GO:0016020">
    <property type="term" value="C:membrane"/>
    <property type="evidence" value="ECO:0007669"/>
    <property type="project" value="InterPro"/>
</dbReference>
<gene>
    <name evidence="8" type="ORF">VV02_06130</name>
</gene>
<dbReference type="EMBL" id="CP011112">
    <property type="protein sequence ID" value="AKU15534.1"/>
    <property type="molecule type" value="Genomic_DNA"/>
</dbReference>
<dbReference type="InterPro" id="IPR003594">
    <property type="entry name" value="HATPase_dom"/>
</dbReference>
<dbReference type="InterPro" id="IPR011712">
    <property type="entry name" value="Sig_transdc_His_kin_sub3_dim/P"/>
</dbReference>
<organism evidence="8 9">
    <name type="scientific">Luteipulveratus mongoliensis</name>
    <dbReference type="NCBI Taxonomy" id="571913"/>
    <lineage>
        <taxon>Bacteria</taxon>
        <taxon>Bacillati</taxon>
        <taxon>Actinomycetota</taxon>
        <taxon>Actinomycetes</taxon>
        <taxon>Micrococcales</taxon>
        <taxon>Dermacoccaceae</taxon>
        <taxon>Luteipulveratus</taxon>
    </lineage>
</organism>
<evidence type="ECO:0000259" key="5">
    <source>
        <dbReference type="Pfam" id="PF02518"/>
    </source>
</evidence>
<keyword evidence="8" id="KW-0067">ATP-binding</keyword>
<feature type="domain" description="DUF5931" evidence="7">
    <location>
        <begin position="13"/>
        <end position="175"/>
    </location>
</feature>
<dbReference type="PATRIC" id="fig|571913.6.peg.1250"/>
<dbReference type="InterPro" id="IPR036890">
    <property type="entry name" value="HATPase_C_sf"/>
</dbReference>
<accession>A0A0K1JFP8</accession>
<keyword evidence="8" id="KW-0547">Nucleotide-binding</keyword>
<sequence length="386" mass="41260">MMWLMREDNEEATRPLWRAAQAFRIATVIYAVATQISSDQFHTRPGLSWTFIALLVVWSGVAVVALTAGRHRAEIVIADHAVAIALLYASRLVSDEKFWSQHQPLPTTIWVTNAVLSAAALWGPWAGVGSGLLVGLASLSATNDLPNVLKDSTVPVLVTAGLTMGVAAAAVRRANEQVAEAIRIRAATAERERLAREVHDGVLQVLALMRRRGAGAPGELGELAELAGEQEQALRVLLSEQATPIHGPGGSVDVRRLLRGVAPSGVDVSAPASAVLVPRRDAEALEGAVRTALANVERHAGPEARAFVLVEDLDDEVVVTVRDDGVGIPQGRLREAEAEGRMGVSKSIQGRIEELGGTAVLVTAPGEGTEWELRVPRQRDVDPRRK</sequence>
<feature type="transmembrane region" description="Helical" evidence="4">
    <location>
        <begin position="153"/>
        <end position="171"/>
    </location>
</feature>
<evidence type="ECO:0000256" key="1">
    <source>
        <dbReference type="ARBA" id="ARBA00022679"/>
    </source>
</evidence>
<dbReference type="Gene3D" id="1.20.5.1930">
    <property type="match status" value="1"/>
</dbReference>
<dbReference type="Gene3D" id="3.30.565.10">
    <property type="entry name" value="Histidine kinase-like ATPase, C-terminal domain"/>
    <property type="match status" value="1"/>
</dbReference>
<dbReference type="Proteomes" id="UP000066480">
    <property type="component" value="Chromosome"/>
</dbReference>
<dbReference type="PANTHER" id="PTHR24421:SF61">
    <property type="entry name" value="OXYGEN SENSOR HISTIDINE KINASE NREB"/>
    <property type="match status" value="1"/>
</dbReference>
<keyword evidence="3" id="KW-0902">Two-component regulatory system</keyword>
<dbReference type="InterPro" id="IPR050482">
    <property type="entry name" value="Sensor_HK_TwoCompSys"/>
</dbReference>
<dbReference type="Pfam" id="PF07730">
    <property type="entry name" value="HisKA_3"/>
    <property type="match status" value="1"/>
</dbReference>
<feature type="transmembrane region" description="Helical" evidence="4">
    <location>
        <begin position="114"/>
        <end position="141"/>
    </location>
</feature>
<keyword evidence="4" id="KW-1133">Transmembrane helix</keyword>
<feature type="transmembrane region" description="Helical" evidence="4">
    <location>
        <begin position="47"/>
        <end position="68"/>
    </location>
</feature>
<evidence type="ECO:0000313" key="8">
    <source>
        <dbReference type="EMBL" id="AKU15534.1"/>
    </source>
</evidence>
<keyword evidence="2" id="KW-0418">Kinase</keyword>
<dbReference type="GO" id="GO:0046983">
    <property type="term" value="F:protein dimerization activity"/>
    <property type="evidence" value="ECO:0007669"/>
    <property type="project" value="InterPro"/>
</dbReference>
<dbReference type="NCBIfam" id="NF047322">
    <property type="entry name" value="HK_morpho_MacS"/>
    <property type="match status" value="1"/>
</dbReference>
<dbReference type="GO" id="GO:0005524">
    <property type="term" value="F:ATP binding"/>
    <property type="evidence" value="ECO:0007669"/>
    <property type="project" value="UniProtKB-KW"/>
</dbReference>
<dbReference type="InterPro" id="IPR045975">
    <property type="entry name" value="DUF5931"/>
</dbReference>
<dbReference type="Pfam" id="PF02518">
    <property type="entry name" value="HATPase_c"/>
    <property type="match status" value="1"/>
</dbReference>
<feature type="domain" description="Histidine kinase/HSP90-like ATPase" evidence="5">
    <location>
        <begin position="281"/>
        <end position="378"/>
    </location>
</feature>
<dbReference type="PANTHER" id="PTHR24421">
    <property type="entry name" value="NITRATE/NITRITE SENSOR PROTEIN NARX-RELATED"/>
    <property type="match status" value="1"/>
</dbReference>
<dbReference type="SUPFAM" id="SSF55874">
    <property type="entry name" value="ATPase domain of HSP90 chaperone/DNA topoisomerase II/histidine kinase"/>
    <property type="match status" value="1"/>
</dbReference>
<dbReference type="GO" id="GO:0000155">
    <property type="term" value="F:phosphorelay sensor kinase activity"/>
    <property type="evidence" value="ECO:0007669"/>
    <property type="project" value="InterPro"/>
</dbReference>
<keyword evidence="1" id="KW-0808">Transferase</keyword>
<reference evidence="8 9" key="1">
    <citation type="submission" date="2015-03" db="EMBL/GenBank/DDBJ databases">
        <title>Luteipulveratus halotolerans sp. nov., a novel actinobacterium (Dermacoccaceae) from Sarawak, Malaysia.</title>
        <authorList>
            <person name="Juboi H."/>
            <person name="Basik A."/>
            <person name="Shamsul S.S."/>
            <person name="Arnold P."/>
            <person name="Schmitt E.K."/>
            <person name="Sanglier J.-J."/>
            <person name="Yeo T."/>
        </authorList>
    </citation>
    <scope>NUCLEOTIDE SEQUENCE [LARGE SCALE GENOMIC DNA]</scope>
    <source>
        <strain evidence="8 9">MN07-A0370</strain>
    </source>
</reference>
<keyword evidence="4" id="KW-0472">Membrane</keyword>
<dbReference type="AlphaFoldDB" id="A0A0K1JFP8"/>
<evidence type="ECO:0000259" key="7">
    <source>
        <dbReference type="Pfam" id="PF19354"/>
    </source>
</evidence>
<evidence type="ECO:0000259" key="6">
    <source>
        <dbReference type="Pfam" id="PF07730"/>
    </source>
</evidence>
<evidence type="ECO:0000256" key="3">
    <source>
        <dbReference type="ARBA" id="ARBA00023012"/>
    </source>
</evidence>
<evidence type="ECO:0000256" key="2">
    <source>
        <dbReference type="ARBA" id="ARBA00022777"/>
    </source>
</evidence>
<protein>
    <submittedName>
        <fullName evidence="8">ATP-binding protein</fullName>
    </submittedName>
</protein>
<dbReference type="Pfam" id="PF19354">
    <property type="entry name" value="DUF5931"/>
    <property type="match status" value="1"/>
</dbReference>
<keyword evidence="9" id="KW-1185">Reference proteome</keyword>
<evidence type="ECO:0000256" key="4">
    <source>
        <dbReference type="SAM" id="Phobius"/>
    </source>
</evidence>
<evidence type="ECO:0000313" key="9">
    <source>
        <dbReference type="Proteomes" id="UP000066480"/>
    </source>
</evidence>
<dbReference type="STRING" id="571913.VV02_06130"/>
<dbReference type="KEGG" id="lmoi:VV02_06130"/>
<feature type="domain" description="Signal transduction histidine kinase subgroup 3 dimerisation and phosphoacceptor" evidence="6">
    <location>
        <begin position="190"/>
        <end position="240"/>
    </location>
</feature>